<sequence>MSQLNDLQLSSWETLTGNTGQLNDLLVEYLQAIAGITSNDPQD</sequence>
<organism evidence="1">
    <name type="scientific">marine sediment metagenome</name>
    <dbReference type="NCBI Taxonomy" id="412755"/>
    <lineage>
        <taxon>unclassified sequences</taxon>
        <taxon>metagenomes</taxon>
        <taxon>ecological metagenomes</taxon>
    </lineage>
</organism>
<evidence type="ECO:0000313" key="1">
    <source>
        <dbReference type="EMBL" id="GAG41410.1"/>
    </source>
</evidence>
<dbReference type="AlphaFoldDB" id="X0XE80"/>
<dbReference type="EMBL" id="BARS01041059">
    <property type="protein sequence ID" value="GAG41410.1"/>
    <property type="molecule type" value="Genomic_DNA"/>
</dbReference>
<comment type="caution">
    <text evidence="1">The sequence shown here is derived from an EMBL/GenBank/DDBJ whole genome shotgun (WGS) entry which is preliminary data.</text>
</comment>
<accession>X0XE80</accession>
<proteinExistence type="predicted"/>
<protein>
    <submittedName>
        <fullName evidence="1">Uncharacterized protein</fullName>
    </submittedName>
</protein>
<feature type="non-terminal residue" evidence="1">
    <location>
        <position position="43"/>
    </location>
</feature>
<reference evidence="1" key="1">
    <citation type="journal article" date="2014" name="Front. Microbiol.">
        <title>High frequency of phylogenetically diverse reductive dehalogenase-homologous genes in deep subseafloor sedimentary metagenomes.</title>
        <authorList>
            <person name="Kawai M."/>
            <person name="Futagami T."/>
            <person name="Toyoda A."/>
            <person name="Takaki Y."/>
            <person name="Nishi S."/>
            <person name="Hori S."/>
            <person name="Arai W."/>
            <person name="Tsubouchi T."/>
            <person name="Morono Y."/>
            <person name="Uchiyama I."/>
            <person name="Ito T."/>
            <person name="Fujiyama A."/>
            <person name="Inagaki F."/>
            <person name="Takami H."/>
        </authorList>
    </citation>
    <scope>NUCLEOTIDE SEQUENCE</scope>
    <source>
        <strain evidence="1">Expedition CK06-06</strain>
    </source>
</reference>
<gene>
    <name evidence="1" type="ORF">S01H1_62507</name>
</gene>
<name>X0XE80_9ZZZZ</name>